<evidence type="ECO:0000259" key="2">
    <source>
        <dbReference type="Pfam" id="PF02638"/>
    </source>
</evidence>
<dbReference type="InterPro" id="IPR003790">
    <property type="entry name" value="GHL10"/>
</dbReference>
<dbReference type="SUPFAM" id="SSF51445">
    <property type="entry name" value="(Trans)glycosidases"/>
    <property type="match status" value="1"/>
</dbReference>
<dbReference type="EMBL" id="SOML01000003">
    <property type="protein sequence ID" value="TFD97502.1"/>
    <property type="molecule type" value="Genomic_DNA"/>
</dbReference>
<keyword evidence="1" id="KW-0732">Signal</keyword>
<dbReference type="AlphaFoldDB" id="A0A4Y8L7L4"/>
<sequence length="505" mass="58737">MFILAAILFSSCGSKKPQPSYSDLKYPKREFRGAWIQTVWQGQYKSMNSTQMKHYFVSILNKMQAAGINAVIFQVRPQADAFYYSELEPWSSFMTGTQGKGLPDGFDPLAFMTEECHKRGMELHAWLNPYRVSASENQVLMKNHIYYREPERFVKYGTQIFFDPGIPANREYICKVVKDIVSRYNVDAIHMDDYFYPYPIAGKPFPDERSFARYGAEQGFDAAHKDDWRRNNVNSLIKEIKETIILTKPWVRFGISPFGIYRNKRSTPNGTGSNTNGLQNYDDLYADVKLWVKNGWIDYNMPQIYWEIGHKAADYTTLIQWWSENNFGRPLYIGQDIKRTMDAEMPSGDNQLDEKMRLSRSFQNVHGNSFWDGYSLISNYRGVSDALSHEYHKYPALIPAYTFMHNKAPQKVKNIKELYTEKEHLLIWDSNKKEGNPETASYFVIYRFEEGQPENIENPANIVGITSDNQYILPYEGGKRKFKYVITAVDAFHNESKGKSKKIKL</sequence>
<dbReference type="InterPro" id="IPR052177">
    <property type="entry name" value="Divisome_Glycosyl_Hydrolase"/>
</dbReference>
<dbReference type="PANTHER" id="PTHR43405">
    <property type="entry name" value="GLYCOSYL HYDROLASE DIGH"/>
    <property type="match status" value="1"/>
</dbReference>
<comment type="caution">
    <text evidence="3">The sequence shown here is derived from an EMBL/GenBank/DDBJ whole genome shotgun (WGS) entry which is preliminary data.</text>
</comment>
<accession>A0A4Y8L7L4</accession>
<proteinExistence type="predicted"/>
<feature type="domain" description="Glycosyl hydrolase-like 10" evidence="2">
    <location>
        <begin position="30"/>
        <end position="339"/>
    </location>
</feature>
<dbReference type="Proteomes" id="UP000297861">
    <property type="component" value="Unassembled WGS sequence"/>
</dbReference>
<organism evidence="3 4">
    <name type="scientific">Dysgonomonas capnocytophagoides</name>
    <dbReference type="NCBI Taxonomy" id="45254"/>
    <lineage>
        <taxon>Bacteria</taxon>
        <taxon>Pseudomonadati</taxon>
        <taxon>Bacteroidota</taxon>
        <taxon>Bacteroidia</taxon>
        <taxon>Bacteroidales</taxon>
        <taxon>Dysgonomonadaceae</taxon>
        <taxon>Dysgonomonas</taxon>
    </lineage>
</organism>
<dbReference type="Gene3D" id="3.20.20.80">
    <property type="entry name" value="Glycosidases"/>
    <property type="match status" value="1"/>
</dbReference>
<dbReference type="STRING" id="1121485.GCA_000426485_01255"/>
<dbReference type="InterPro" id="IPR017853">
    <property type="entry name" value="GH"/>
</dbReference>
<dbReference type="Pfam" id="PF02638">
    <property type="entry name" value="GHL10"/>
    <property type="match status" value="1"/>
</dbReference>
<dbReference type="OrthoDB" id="9773203at2"/>
<reference evidence="3 4" key="1">
    <citation type="submission" date="2019-03" db="EMBL/GenBank/DDBJ databases">
        <title>San Antonio Military Medical Center submission to MRSN (WRAIR), pending publication.</title>
        <authorList>
            <person name="Blyth D.M."/>
            <person name="Mccarthy S.L."/>
            <person name="Schall S.E."/>
            <person name="Stam J.A."/>
            <person name="Ong A.C."/>
            <person name="Mcgann P.T."/>
        </authorList>
    </citation>
    <scope>NUCLEOTIDE SEQUENCE [LARGE SCALE GENOMIC DNA]</scope>
    <source>
        <strain evidence="3 4">MRSN571793</strain>
    </source>
</reference>
<evidence type="ECO:0000256" key="1">
    <source>
        <dbReference type="ARBA" id="ARBA00022729"/>
    </source>
</evidence>
<gene>
    <name evidence="3" type="ORF">E2605_05795</name>
</gene>
<keyword evidence="4" id="KW-1185">Reference proteome</keyword>
<name>A0A4Y8L7L4_9BACT</name>
<evidence type="ECO:0000313" key="4">
    <source>
        <dbReference type="Proteomes" id="UP000297861"/>
    </source>
</evidence>
<protein>
    <recommendedName>
        <fullName evidence="2">Glycosyl hydrolase-like 10 domain-containing protein</fullName>
    </recommendedName>
</protein>
<dbReference type="PANTHER" id="PTHR43405:SF1">
    <property type="entry name" value="GLYCOSYL HYDROLASE DIGH"/>
    <property type="match status" value="1"/>
</dbReference>
<evidence type="ECO:0000313" key="3">
    <source>
        <dbReference type="EMBL" id="TFD97502.1"/>
    </source>
</evidence>